<evidence type="ECO:0000256" key="2">
    <source>
        <dbReference type="PROSITE-ProRule" id="PRU00259"/>
    </source>
</evidence>
<feature type="repeat" description="ARM" evidence="2">
    <location>
        <begin position="82"/>
        <end position="110"/>
    </location>
</feature>
<sequence length="651" mass="71404">MGKSTNSTKKTARKHRTDPTGLSGPPVVLSSSSLQQQEQTPGILPIVKKLASFSPEDRAWAATALSNLVLDQDTRKKLLSGGLVDALLRLLSDPQVEVALEGAGALRNLAVVGGEDVCKEMFKKNVLTPLLALTPKISEWIAKVLSGEPTTDKTEQTQRRVAFDFAEQVVALLWSLSETLDDAVKTITTSPIIPFLMDIINPAHNVPWSLVQVAAQCLNTLTEDNIPCHNYFTSHPEYTTLLASIASGTVQAYTVWDENRILLRALSAGILYNVRSTVPEEQQHQLYVAMVSGVTSTLDYDVPGAIQTAANVAKAMSETSMPDMKDGEEMDVSKMNEKENHKLQSIGSNLETLQLSLEILSNIFSDDMPNSDAWEDASQTSNDDEEEVDEAITMMENDTDVHDSGMDIEPSNDPRLPILQSHPTLLATLLRLSIPQQAPTLTRLQNLQNRALTALTNILSTSAGQKALMATPNPEQLWVELFTIAQQSNGETLEACVGALWALARCLEGTGKIIPTVEQIDRLCEGAKQGDEAVQSKCVGVLGVLAKVQGNVEMNRKIGHTLVNHLPTAPVTVVIEILNALFDIYADASYDYDLPVFVEGRFLKTLMELIPVLRTKVKTVDKRRFRDVREAADLAIVNLRAFVEYKRTERA</sequence>
<protein>
    <recommendedName>
        <fullName evidence="4">SYO1-like TPR repeats domain-containing protein</fullName>
    </recommendedName>
</protein>
<dbReference type="STRING" id="645134.A0A0L0HHD7"/>
<dbReference type="eggNOG" id="ENOG502QWR9">
    <property type="taxonomic scope" value="Eukaryota"/>
</dbReference>
<dbReference type="AlphaFoldDB" id="A0A0L0HHD7"/>
<accession>A0A0L0HHD7</accession>
<dbReference type="RefSeq" id="XP_016608567.1">
    <property type="nucleotide sequence ID" value="XM_016753077.1"/>
</dbReference>
<evidence type="ECO:0000313" key="6">
    <source>
        <dbReference type="Proteomes" id="UP000053201"/>
    </source>
</evidence>
<dbReference type="SUPFAM" id="SSF48371">
    <property type="entry name" value="ARM repeat"/>
    <property type="match status" value="1"/>
</dbReference>
<dbReference type="CDD" id="cd13394">
    <property type="entry name" value="Syo1_like"/>
    <property type="match status" value="1"/>
</dbReference>
<dbReference type="InterPro" id="IPR000225">
    <property type="entry name" value="Armadillo"/>
</dbReference>
<dbReference type="PROSITE" id="PS50176">
    <property type="entry name" value="ARM_REPEAT"/>
    <property type="match status" value="1"/>
</dbReference>
<evidence type="ECO:0000256" key="3">
    <source>
        <dbReference type="SAM" id="MobiDB-lite"/>
    </source>
</evidence>
<dbReference type="Gene3D" id="1.25.10.10">
    <property type="entry name" value="Leucine-rich Repeat Variant"/>
    <property type="match status" value="1"/>
</dbReference>
<proteinExistence type="inferred from homology"/>
<dbReference type="PANTHER" id="PTHR13347">
    <property type="entry name" value="HEAT REPEAT-CONTAINING PROTEIN 3"/>
    <property type="match status" value="1"/>
</dbReference>
<name>A0A0L0HHD7_SPIPD</name>
<dbReference type="OrthoDB" id="288703at2759"/>
<dbReference type="OMA" id="ENELHAD"/>
<dbReference type="VEuPathDB" id="FungiDB:SPPG_04838"/>
<keyword evidence="6" id="KW-1185">Reference proteome</keyword>
<gene>
    <name evidence="5" type="ORF">SPPG_04838</name>
</gene>
<dbReference type="InterPro" id="IPR057990">
    <property type="entry name" value="TPR_SYO1"/>
</dbReference>
<evidence type="ECO:0000259" key="4">
    <source>
        <dbReference type="Pfam" id="PF25567"/>
    </source>
</evidence>
<dbReference type="EMBL" id="KQ257456">
    <property type="protein sequence ID" value="KND00528.1"/>
    <property type="molecule type" value="Genomic_DNA"/>
</dbReference>
<dbReference type="GO" id="GO:0051082">
    <property type="term" value="F:unfolded protein binding"/>
    <property type="evidence" value="ECO:0007669"/>
    <property type="project" value="TreeGrafter"/>
</dbReference>
<dbReference type="Pfam" id="PF25567">
    <property type="entry name" value="TPR_SYO1"/>
    <property type="match status" value="1"/>
</dbReference>
<comment type="similarity">
    <text evidence="1">Belongs to the nuclear import and ribosome assembly adapter family.</text>
</comment>
<dbReference type="GeneID" id="27688267"/>
<dbReference type="GO" id="GO:0042273">
    <property type="term" value="P:ribosomal large subunit biogenesis"/>
    <property type="evidence" value="ECO:0007669"/>
    <property type="project" value="TreeGrafter"/>
</dbReference>
<dbReference type="PANTHER" id="PTHR13347:SF1">
    <property type="entry name" value="HEAT REPEAT-CONTAINING PROTEIN 3"/>
    <property type="match status" value="1"/>
</dbReference>
<evidence type="ECO:0000256" key="1">
    <source>
        <dbReference type="ARBA" id="ARBA00049983"/>
    </source>
</evidence>
<evidence type="ECO:0000313" key="5">
    <source>
        <dbReference type="EMBL" id="KND00528.1"/>
    </source>
</evidence>
<dbReference type="Proteomes" id="UP000053201">
    <property type="component" value="Unassembled WGS sequence"/>
</dbReference>
<feature type="domain" description="SYO1-like TPR repeats" evidence="4">
    <location>
        <begin position="435"/>
        <end position="649"/>
    </location>
</feature>
<dbReference type="InterPro" id="IPR052616">
    <property type="entry name" value="SYO1-like"/>
</dbReference>
<dbReference type="InParanoid" id="A0A0L0HHD7"/>
<feature type="compositionally biased region" description="Low complexity" evidence="3">
    <location>
        <begin position="21"/>
        <end position="36"/>
    </location>
</feature>
<organism evidence="5 6">
    <name type="scientific">Spizellomyces punctatus (strain DAOM BR117)</name>
    <dbReference type="NCBI Taxonomy" id="645134"/>
    <lineage>
        <taxon>Eukaryota</taxon>
        <taxon>Fungi</taxon>
        <taxon>Fungi incertae sedis</taxon>
        <taxon>Chytridiomycota</taxon>
        <taxon>Chytridiomycota incertae sedis</taxon>
        <taxon>Chytridiomycetes</taxon>
        <taxon>Spizellomycetales</taxon>
        <taxon>Spizellomycetaceae</taxon>
        <taxon>Spizellomyces</taxon>
    </lineage>
</organism>
<dbReference type="InterPro" id="IPR011989">
    <property type="entry name" value="ARM-like"/>
</dbReference>
<dbReference type="SMART" id="SM00185">
    <property type="entry name" value="ARM"/>
    <property type="match status" value="5"/>
</dbReference>
<dbReference type="InterPro" id="IPR016024">
    <property type="entry name" value="ARM-type_fold"/>
</dbReference>
<dbReference type="FunCoup" id="A0A0L0HHD7">
    <property type="interactions" value="70"/>
</dbReference>
<reference evidence="5 6" key="1">
    <citation type="submission" date="2009-08" db="EMBL/GenBank/DDBJ databases">
        <title>The Genome Sequence of Spizellomyces punctatus strain DAOM BR117.</title>
        <authorList>
            <consortium name="The Broad Institute Genome Sequencing Platform"/>
            <person name="Russ C."/>
            <person name="Cuomo C."/>
            <person name="Shea T."/>
            <person name="Young S.K."/>
            <person name="Zeng Q."/>
            <person name="Koehrsen M."/>
            <person name="Haas B."/>
            <person name="Borodovsky M."/>
            <person name="Guigo R."/>
            <person name="Alvarado L."/>
            <person name="Berlin A."/>
            <person name="Bochicchio J."/>
            <person name="Borenstein D."/>
            <person name="Chapman S."/>
            <person name="Chen Z."/>
            <person name="Engels R."/>
            <person name="Freedman E."/>
            <person name="Gellesch M."/>
            <person name="Goldberg J."/>
            <person name="Griggs A."/>
            <person name="Gujja S."/>
            <person name="Heiman D."/>
            <person name="Hepburn T."/>
            <person name="Howarth C."/>
            <person name="Jen D."/>
            <person name="Larson L."/>
            <person name="Lewis B."/>
            <person name="Mehta T."/>
            <person name="Park D."/>
            <person name="Pearson M."/>
            <person name="Roberts A."/>
            <person name="Saif S."/>
            <person name="Shenoy N."/>
            <person name="Sisk P."/>
            <person name="Stolte C."/>
            <person name="Sykes S."/>
            <person name="Thomson T."/>
            <person name="Walk T."/>
            <person name="White J."/>
            <person name="Yandava C."/>
            <person name="Burger G."/>
            <person name="Gray M.W."/>
            <person name="Holland P.W.H."/>
            <person name="King N."/>
            <person name="Lang F.B.F."/>
            <person name="Roger A.J."/>
            <person name="Ruiz-Trillo I."/>
            <person name="Lander E."/>
            <person name="Nusbaum C."/>
        </authorList>
    </citation>
    <scope>NUCLEOTIDE SEQUENCE [LARGE SCALE GENOMIC DNA]</scope>
    <source>
        <strain evidence="5 6">DAOM BR117</strain>
    </source>
</reference>
<feature type="region of interest" description="Disordered" evidence="3">
    <location>
        <begin position="1"/>
        <end position="36"/>
    </location>
</feature>
<dbReference type="GO" id="GO:0006606">
    <property type="term" value="P:protein import into nucleus"/>
    <property type="evidence" value="ECO:0007669"/>
    <property type="project" value="TreeGrafter"/>
</dbReference>